<evidence type="ECO:0000256" key="2">
    <source>
        <dbReference type="ARBA" id="ARBA00022980"/>
    </source>
</evidence>
<dbReference type="InterPro" id="IPR029064">
    <property type="entry name" value="Ribosomal_eL30-like_sf"/>
</dbReference>
<keyword evidence="2 4" id="KW-0689">Ribosomal protein</keyword>
<dbReference type="AlphaFoldDB" id="A0A8E2JWR4"/>
<feature type="compositionally biased region" description="Polar residues" evidence="5">
    <location>
        <begin position="391"/>
        <end position="400"/>
    </location>
</feature>
<dbReference type="PRINTS" id="PR00972">
    <property type="entry name" value="RIBSOMALS12E"/>
</dbReference>
<feature type="domain" description="Ribosomal protein eL8/eL30/eS12/Gadd45" evidence="6">
    <location>
        <begin position="591"/>
        <end position="684"/>
    </location>
</feature>
<dbReference type="GO" id="GO:0003735">
    <property type="term" value="F:structural constituent of ribosome"/>
    <property type="evidence" value="ECO:0007669"/>
    <property type="project" value="InterPro"/>
</dbReference>
<dbReference type="GO" id="GO:0006412">
    <property type="term" value="P:translation"/>
    <property type="evidence" value="ECO:0007669"/>
    <property type="project" value="InterPro"/>
</dbReference>
<protein>
    <recommendedName>
        <fullName evidence="4">40S ribosomal protein S12</fullName>
    </recommendedName>
</protein>
<dbReference type="PANTHER" id="PTHR11843">
    <property type="entry name" value="40S RIBOSOMAL PROTEIN S12"/>
    <property type="match status" value="1"/>
</dbReference>
<gene>
    <name evidence="7" type="ORF">AOQ84DRAFT_285152</name>
</gene>
<name>A0A8E2JWR4_9PEZI</name>
<dbReference type="OrthoDB" id="10249311at2759"/>
<accession>A0A8E2JWR4</accession>
<organism evidence="7 8">
    <name type="scientific">Glonium stellatum</name>
    <dbReference type="NCBI Taxonomy" id="574774"/>
    <lineage>
        <taxon>Eukaryota</taxon>
        <taxon>Fungi</taxon>
        <taxon>Dikarya</taxon>
        <taxon>Ascomycota</taxon>
        <taxon>Pezizomycotina</taxon>
        <taxon>Dothideomycetes</taxon>
        <taxon>Pleosporomycetidae</taxon>
        <taxon>Gloniales</taxon>
        <taxon>Gloniaceae</taxon>
        <taxon>Glonium</taxon>
    </lineage>
</organism>
<dbReference type="FunFam" id="3.30.1330.30:FF:000005">
    <property type="entry name" value="40S ribosomal protein S12"/>
    <property type="match status" value="1"/>
</dbReference>
<feature type="region of interest" description="Disordered" evidence="5">
    <location>
        <begin position="38"/>
        <end position="426"/>
    </location>
</feature>
<reference evidence="7 8" key="1">
    <citation type="journal article" date="2016" name="Nat. Commun.">
        <title>Ectomycorrhizal ecology is imprinted in the genome of the dominant symbiotic fungus Cenococcum geophilum.</title>
        <authorList>
            <consortium name="DOE Joint Genome Institute"/>
            <person name="Peter M."/>
            <person name="Kohler A."/>
            <person name="Ohm R.A."/>
            <person name="Kuo A."/>
            <person name="Krutzmann J."/>
            <person name="Morin E."/>
            <person name="Arend M."/>
            <person name="Barry K.W."/>
            <person name="Binder M."/>
            <person name="Choi C."/>
            <person name="Clum A."/>
            <person name="Copeland A."/>
            <person name="Grisel N."/>
            <person name="Haridas S."/>
            <person name="Kipfer T."/>
            <person name="LaButti K."/>
            <person name="Lindquist E."/>
            <person name="Lipzen A."/>
            <person name="Maire R."/>
            <person name="Meier B."/>
            <person name="Mihaltcheva S."/>
            <person name="Molinier V."/>
            <person name="Murat C."/>
            <person name="Poggeler S."/>
            <person name="Quandt C.A."/>
            <person name="Sperisen C."/>
            <person name="Tritt A."/>
            <person name="Tisserant E."/>
            <person name="Crous P.W."/>
            <person name="Henrissat B."/>
            <person name="Nehls U."/>
            <person name="Egli S."/>
            <person name="Spatafora J.W."/>
            <person name="Grigoriev I.V."/>
            <person name="Martin F.M."/>
        </authorList>
    </citation>
    <scope>NUCLEOTIDE SEQUENCE [LARGE SCALE GENOMIC DNA]</scope>
    <source>
        <strain evidence="7 8">CBS 207.34</strain>
    </source>
</reference>
<dbReference type="EMBL" id="KV748875">
    <property type="protein sequence ID" value="OCL12464.1"/>
    <property type="molecule type" value="Genomic_DNA"/>
</dbReference>
<feature type="region of interest" description="Disordered" evidence="5">
    <location>
        <begin position="457"/>
        <end position="564"/>
    </location>
</feature>
<feature type="region of interest" description="Disordered" evidence="5">
    <location>
        <begin position="1"/>
        <end position="25"/>
    </location>
</feature>
<comment type="similarity">
    <text evidence="1 4">Belongs to the eukaryotic ribosomal protein eS12 family.</text>
</comment>
<evidence type="ECO:0000256" key="1">
    <source>
        <dbReference type="ARBA" id="ARBA00005824"/>
    </source>
</evidence>
<dbReference type="Gene3D" id="3.30.1330.30">
    <property type="match status" value="1"/>
</dbReference>
<dbReference type="InterPro" id="IPR047860">
    <property type="entry name" value="Ribosomal_eS12_CS"/>
</dbReference>
<dbReference type="InterPro" id="IPR000530">
    <property type="entry name" value="Ribosomal_eS12"/>
</dbReference>
<evidence type="ECO:0000256" key="5">
    <source>
        <dbReference type="SAM" id="MobiDB-lite"/>
    </source>
</evidence>
<evidence type="ECO:0000256" key="3">
    <source>
        <dbReference type="ARBA" id="ARBA00023274"/>
    </source>
</evidence>
<feature type="compositionally biased region" description="Basic and acidic residues" evidence="5">
    <location>
        <begin position="202"/>
        <end position="227"/>
    </location>
</feature>
<keyword evidence="3 4" id="KW-0687">Ribonucleoprotein</keyword>
<sequence length="706" mass="77650">MAAVSPHQPQTLTPPSSSHGGRGSWDFAVPVSNEVFFTDPKPFMSEDVPSKPLTYPSRQPLANHPNGVSRPPQQRHNTFDSQRSSKSNDAEGPGYLVPNRVNILQRKNSDLSAAGSDQDSLLDYYKGQPESRSASRNHSHAVTAEKRKPTLGAPWGPEEKDDSNWIHRDKLAQIESRELEEAGIRVGRTSRSGSRSASATRVTRERSQSENHEDTVNVEDHTVNQHEKRQRMVSPIPAEEEEEEEADADQERDSQAPRYHALKPSTSRIPIAKTSPVPVPHTFVERDSPLPRSRKGSGAWNGDSIATNGARARSGSVGSQVLLDDVEDVGSRTPVRSEHSNPASPNGSPPKSKVPNKANPASGARKTSAARATSQNKPRNASAVSPVKRPGTSSGMSRPTTARPEGEAPWIATMYKPDPRLPPDQQIIPTHAKRMQQEQWENEGRTGSMYDREFKLLNTEEFNRPEMETREFEPLEKKEQDTDQWPLPSPKPDTSNGRPGTSGGEQGAYKLTPTIQSPQLHSRRNSGIRPETTSKPADTIRMQEPPESNEKKSCGCCSDGEEPTSPVEAAAEVEVSADASAGKGQMSVQEALKGVLKLALIHDGLARGLREASKALDRRQAHMCVLNEACEEEAYKKLVVALCSEHKIPLIKVSDGKQLGEWAGLCQIDREGNARKVVNCSCVVVRDWGEESQERNILLQYFQTEQ</sequence>
<feature type="compositionally biased region" description="Low complexity" evidence="5">
    <location>
        <begin position="185"/>
        <end position="201"/>
    </location>
</feature>
<feature type="compositionally biased region" description="Polar residues" evidence="5">
    <location>
        <begin position="71"/>
        <end position="87"/>
    </location>
</feature>
<evidence type="ECO:0000313" key="8">
    <source>
        <dbReference type="Proteomes" id="UP000250140"/>
    </source>
</evidence>
<evidence type="ECO:0000313" key="7">
    <source>
        <dbReference type="EMBL" id="OCL12464.1"/>
    </source>
</evidence>
<dbReference type="GO" id="GO:0022626">
    <property type="term" value="C:cytosolic ribosome"/>
    <property type="evidence" value="ECO:0007669"/>
    <property type="project" value="UniProtKB-ARBA"/>
</dbReference>
<feature type="compositionally biased region" description="Polar residues" evidence="5">
    <location>
        <begin position="370"/>
        <end position="383"/>
    </location>
</feature>
<dbReference type="SUPFAM" id="SSF55315">
    <property type="entry name" value="L30e-like"/>
    <property type="match status" value="1"/>
</dbReference>
<dbReference type="PROSITE" id="PS01189">
    <property type="entry name" value="RIBOSOMAL_S12E"/>
    <property type="match status" value="1"/>
</dbReference>
<feature type="compositionally biased region" description="Basic and acidic residues" evidence="5">
    <location>
        <begin position="162"/>
        <end position="183"/>
    </location>
</feature>
<feature type="compositionally biased region" description="Polar residues" evidence="5">
    <location>
        <begin position="7"/>
        <end position="19"/>
    </location>
</feature>
<dbReference type="Proteomes" id="UP000250140">
    <property type="component" value="Unassembled WGS sequence"/>
</dbReference>
<feature type="compositionally biased region" description="Acidic residues" evidence="5">
    <location>
        <begin position="238"/>
        <end position="248"/>
    </location>
</feature>
<dbReference type="InterPro" id="IPR004038">
    <property type="entry name" value="Ribosomal_eL8/eL30/eS12/Gad45"/>
</dbReference>
<keyword evidence="8" id="KW-1185">Reference proteome</keyword>
<dbReference type="Pfam" id="PF01248">
    <property type="entry name" value="Ribosomal_L7Ae"/>
    <property type="match status" value="1"/>
</dbReference>
<evidence type="ECO:0000259" key="6">
    <source>
        <dbReference type="Pfam" id="PF01248"/>
    </source>
</evidence>
<feature type="compositionally biased region" description="Basic and acidic residues" evidence="5">
    <location>
        <begin position="461"/>
        <end position="481"/>
    </location>
</feature>
<evidence type="ECO:0000256" key="4">
    <source>
        <dbReference type="RuleBase" id="RU000670"/>
    </source>
</evidence>
<dbReference type="GO" id="GO:0015935">
    <property type="term" value="C:small ribosomal subunit"/>
    <property type="evidence" value="ECO:0007669"/>
    <property type="project" value="UniProtKB-ARBA"/>
</dbReference>
<proteinExistence type="inferred from homology"/>